<proteinExistence type="predicted"/>
<dbReference type="Proteomes" id="UP001283361">
    <property type="component" value="Unassembled WGS sequence"/>
</dbReference>
<name>A0AAE0YTR2_9GAST</name>
<organism evidence="1 2">
    <name type="scientific">Elysia crispata</name>
    <name type="common">lettuce slug</name>
    <dbReference type="NCBI Taxonomy" id="231223"/>
    <lineage>
        <taxon>Eukaryota</taxon>
        <taxon>Metazoa</taxon>
        <taxon>Spiralia</taxon>
        <taxon>Lophotrochozoa</taxon>
        <taxon>Mollusca</taxon>
        <taxon>Gastropoda</taxon>
        <taxon>Heterobranchia</taxon>
        <taxon>Euthyneura</taxon>
        <taxon>Panpulmonata</taxon>
        <taxon>Sacoglossa</taxon>
        <taxon>Placobranchoidea</taxon>
        <taxon>Plakobranchidae</taxon>
        <taxon>Elysia</taxon>
    </lineage>
</organism>
<protein>
    <submittedName>
        <fullName evidence="1">Uncharacterized protein</fullName>
    </submittedName>
</protein>
<gene>
    <name evidence="1" type="ORF">RRG08_061429</name>
</gene>
<evidence type="ECO:0000313" key="1">
    <source>
        <dbReference type="EMBL" id="KAK3757144.1"/>
    </source>
</evidence>
<comment type="caution">
    <text evidence="1">The sequence shown here is derived from an EMBL/GenBank/DDBJ whole genome shotgun (WGS) entry which is preliminary data.</text>
</comment>
<dbReference type="EMBL" id="JAWDGP010005406">
    <property type="protein sequence ID" value="KAK3757144.1"/>
    <property type="molecule type" value="Genomic_DNA"/>
</dbReference>
<sequence>MENNKGTLFVTSDMDAVRVTGAILQACDSIYQYINEERHKVDVYHRDQCKDNKLETALTDNDGGCRSFVWGCSPRH</sequence>
<reference evidence="1" key="1">
    <citation type="journal article" date="2023" name="G3 (Bethesda)">
        <title>A reference genome for the long-term kleptoplast-retaining sea slug Elysia crispata morphotype clarki.</title>
        <authorList>
            <person name="Eastman K.E."/>
            <person name="Pendleton A.L."/>
            <person name="Shaikh M.A."/>
            <person name="Suttiyut T."/>
            <person name="Ogas R."/>
            <person name="Tomko P."/>
            <person name="Gavelis G."/>
            <person name="Widhalm J.R."/>
            <person name="Wisecaver J.H."/>
        </authorList>
    </citation>
    <scope>NUCLEOTIDE SEQUENCE</scope>
    <source>
        <strain evidence="1">ECLA1</strain>
    </source>
</reference>
<accession>A0AAE0YTR2</accession>
<dbReference type="AlphaFoldDB" id="A0AAE0YTR2"/>
<keyword evidence="2" id="KW-1185">Reference proteome</keyword>
<evidence type="ECO:0000313" key="2">
    <source>
        <dbReference type="Proteomes" id="UP001283361"/>
    </source>
</evidence>